<comment type="similarity">
    <text evidence="1">Belongs to the SH2B adapter family.</text>
</comment>
<dbReference type="EMBL" id="JAIZAY010000004">
    <property type="protein sequence ID" value="KAJ8043094.1"/>
    <property type="molecule type" value="Genomic_DNA"/>
</dbReference>
<dbReference type="CDD" id="cd01231">
    <property type="entry name" value="PH_SH2B_family"/>
    <property type="match status" value="1"/>
</dbReference>
<dbReference type="InterPro" id="IPR011993">
    <property type="entry name" value="PH-like_dom_sf"/>
</dbReference>
<organism evidence="8 9">
    <name type="scientific">Holothuria leucospilota</name>
    <name type="common">Black long sea cucumber</name>
    <name type="synonym">Mertensiothuria leucospilota</name>
    <dbReference type="NCBI Taxonomy" id="206669"/>
    <lineage>
        <taxon>Eukaryota</taxon>
        <taxon>Metazoa</taxon>
        <taxon>Echinodermata</taxon>
        <taxon>Eleutherozoa</taxon>
        <taxon>Echinozoa</taxon>
        <taxon>Holothuroidea</taxon>
        <taxon>Aspidochirotacea</taxon>
        <taxon>Aspidochirotida</taxon>
        <taxon>Holothuriidae</taxon>
        <taxon>Holothuria</taxon>
    </lineage>
</organism>
<feature type="domain" description="PH" evidence="7">
    <location>
        <begin position="177"/>
        <end position="281"/>
    </location>
</feature>
<dbReference type="Gene3D" id="3.30.505.10">
    <property type="entry name" value="SH2 domain"/>
    <property type="match status" value="1"/>
</dbReference>
<dbReference type="Pfam" id="PF08916">
    <property type="entry name" value="Phe_ZIP"/>
    <property type="match status" value="1"/>
</dbReference>
<dbReference type="AlphaFoldDB" id="A0A9Q1HEA5"/>
<feature type="compositionally biased region" description="Low complexity" evidence="5">
    <location>
        <begin position="123"/>
        <end position="138"/>
    </location>
</feature>
<dbReference type="PROSITE" id="PS50001">
    <property type="entry name" value="SH2"/>
    <property type="match status" value="1"/>
</dbReference>
<feature type="compositionally biased region" description="Polar residues" evidence="5">
    <location>
        <begin position="286"/>
        <end position="301"/>
    </location>
</feature>
<dbReference type="SUPFAM" id="SSF50729">
    <property type="entry name" value="PH domain-like"/>
    <property type="match status" value="1"/>
</dbReference>
<dbReference type="InterPro" id="IPR030523">
    <property type="entry name" value="SH2B"/>
</dbReference>
<dbReference type="Gene3D" id="2.30.29.30">
    <property type="entry name" value="Pleckstrin-homology domain (PH domain)/Phosphotyrosine-binding domain (PTB)"/>
    <property type="match status" value="1"/>
</dbReference>
<dbReference type="InterPro" id="IPR015012">
    <property type="entry name" value="Phe_ZIP"/>
</dbReference>
<feature type="compositionally biased region" description="Polar residues" evidence="5">
    <location>
        <begin position="91"/>
        <end position="107"/>
    </location>
</feature>
<dbReference type="OrthoDB" id="10047184at2759"/>
<dbReference type="PANTHER" id="PTHR10872">
    <property type="entry name" value="SH2B ADAPTER PROTEIN"/>
    <property type="match status" value="1"/>
</dbReference>
<evidence type="ECO:0000259" key="7">
    <source>
        <dbReference type="PROSITE" id="PS50003"/>
    </source>
</evidence>
<dbReference type="GO" id="GO:0005068">
    <property type="term" value="F:transmembrane receptor protein tyrosine kinase adaptor activity"/>
    <property type="evidence" value="ECO:0007669"/>
    <property type="project" value="TreeGrafter"/>
</dbReference>
<accession>A0A9Q1HEA5</accession>
<dbReference type="InterPro" id="IPR000980">
    <property type="entry name" value="SH2"/>
</dbReference>
<dbReference type="InterPro" id="IPR001849">
    <property type="entry name" value="PH_domain"/>
</dbReference>
<dbReference type="Pfam" id="PF00169">
    <property type="entry name" value="PH"/>
    <property type="match status" value="1"/>
</dbReference>
<feature type="region of interest" description="Disordered" evidence="5">
    <location>
        <begin position="91"/>
        <end position="138"/>
    </location>
</feature>
<name>A0A9Q1HEA5_HOLLE</name>
<feature type="compositionally biased region" description="Basic and acidic residues" evidence="5">
    <location>
        <begin position="108"/>
        <end position="122"/>
    </location>
</feature>
<evidence type="ECO:0000256" key="4">
    <source>
        <dbReference type="PROSITE-ProRule" id="PRU00191"/>
    </source>
</evidence>
<keyword evidence="3 4" id="KW-0727">SH2 domain</keyword>
<evidence type="ECO:0000256" key="1">
    <source>
        <dbReference type="ARBA" id="ARBA00010220"/>
    </source>
</evidence>
<gene>
    <name evidence="8" type="ORF">HOLleu_10041</name>
</gene>
<feature type="compositionally biased region" description="Pro residues" evidence="5">
    <location>
        <begin position="359"/>
        <end position="371"/>
    </location>
</feature>
<dbReference type="SUPFAM" id="SSF55550">
    <property type="entry name" value="SH2 domain"/>
    <property type="match status" value="1"/>
</dbReference>
<dbReference type="PANTHER" id="PTHR10872:SF2">
    <property type="entry name" value="LNK, ISOFORM D"/>
    <property type="match status" value="1"/>
</dbReference>
<dbReference type="GO" id="GO:0005886">
    <property type="term" value="C:plasma membrane"/>
    <property type="evidence" value="ECO:0007669"/>
    <property type="project" value="TreeGrafter"/>
</dbReference>
<evidence type="ECO:0000256" key="2">
    <source>
        <dbReference type="ARBA" id="ARBA00022553"/>
    </source>
</evidence>
<dbReference type="InterPro" id="IPR036290">
    <property type="entry name" value="Phe_ZIP_sf"/>
</dbReference>
<feature type="region of interest" description="Disordered" evidence="5">
    <location>
        <begin position="286"/>
        <end position="393"/>
    </location>
</feature>
<dbReference type="PROSITE" id="PS50003">
    <property type="entry name" value="PH_DOMAIN"/>
    <property type="match status" value="1"/>
</dbReference>
<evidence type="ECO:0000313" key="9">
    <source>
        <dbReference type="Proteomes" id="UP001152320"/>
    </source>
</evidence>
<evidence type="ECO:0000313" key="8">
    <source>
        <dbReference type="EMBL" id="KAJ8043094.1"/>
    </source>
</evidence>
<feature type="domain" description="SH2" evidence="6">
    <location>
        <begin position="402"/>
        <end position="504"/>
    </location>
</feature>
<keyword evidence="2" id="KW-0597">Phosphoprotein</keyword>
<dbReference type="Proteomes" id="UP001152320">
    <property type="component" value="Chromosome 4"/>
</dbReference>
<keyword evidence="9" id="KW-1185">Reference proteome</keyword>
<dbReference type="GO" id="GO:0035556">
    <property type="term" value="P:intracellular signal transduction"/>
    <property type="evidence" value="ECO:0007669"/>
    <property type="project" value="TreeGrafter"/>
</dbReference>
<reference evidence="8" key="1">
    <citation type="submission" date="2021-10" db="EMBL/GenBank/DDBJ databases">
        <title>Tropical sea cucumber genome reveals ecological adaptation and Cuvierian tubules defense mechanism.</title>
        <authorList>
            <person name="Chen T."/>
        </authorList>
    </citation>
    <scope>NUCLEOTIDE SEQUENCE</scope>
    <source>
        <strain evidence="8">Nanhai2018</strain>
        <tissue evidence="8">Muscle</tissue>
    </source>
</reference>
<evidence type="ECO:0000259" key="6">
    <source>
        <dbReference type="PROSITE" id="PS50001"/>
    </source>
</evidence>
<dbReference type="SMART" id="SM00252">
    <property type="entry name" value="SH2"/>
    <property type="match status" value="1"/>
</dbReference>
<dbReference type="SUPFAM" id="SSF109805">
    <property type="entry name" value="Phenylalanine zipper"/>
    <property type="match status" value="1"/>
</dbReference>
<evidence type="ECO:0000256" key="5">
    <source>
        <dbReference type="SAM" id="MobiDB-lite"/>
    </source>
</evidence>
<dbReference type="SMART" id="SM00233">
    <property type="entry name" value="PH"/>
    <property type="match status" value="1"/>
</dbReference>
<dbReference type="Gene3D" id="6.10.140.110">
    <property type="match status" value="1"/>
</dbReference>
<protein>
    <submittedName>
        <fullName evidence="8">SH2B adapter protein 2</fullName>
    </submittedName>
</protein>
<dbReference type="Pfam" id="PF00017">
    <property type="entry name" value="SH2"/>
    <property type="match status" value="1"/>
</dbReference>
<sequence>MCPANMEGNWTELCEMEAIKAAKVFAQSYHNYLVSQETSDGTSQNTPEPSRVGQLFVDHFMEHFELELRRATIVVNGNARLSLVEPVINENNHTNITNGSPPRTGHSSPERSRESSLGRNEEVPVPQNRNVARVRNNQSPDLARKLSVRFWDKTSNIIEKFRRQGRSRTANLPNPNDIVREGHVSVMSGDDRLWDRSRLMLLRKEGGYMLEFYTPPKVSLKPKNGIFCFLIHEVRRATALEVPGKDNTFVLKAENNHEYIIEASSEQDMNSWLAHIQSCRRQSFNHSWMSTSSPNEDTPPNVSGRPLPMAPGEDQRSRQQLDLTASDPGGGGQASSEESNEDIAPGLLPAHYSSAGPPEVAPRPDTNPPLIPTDDGIPDSPIMPRSEANTNSSDHPLADYPWFHDSLTRVHAAHLVLQGGGPDRHGVFLVRPSETRKGECVLTFNFHGRPKHLRLTLEADGKCKVTHLWFDSIFDMLAHFRSHPIPLDSKDGCPQPDVTLTEYVPNSLSFSPPDTPDTSQGFNRMPPSRPAAAADNGFMPQSEFVDLGDTFELNMSPPPSEHASLERPVIAGMMARTAANQYSFL</sequence>
<proteinExistence type="inferred from homology"/>
<evidence type="ECO:0000256" key="3">
    <source>
        <dbReference type="ARBA" id="ARBA00022999"/>
    </source>
</evidence>
<dbReference type="InterPro" id="IPR036860">
    <property type="entry name" value="SH2_dom_sf"/>
</dbReference>
<comment type="caution">
    <text evidence="8">The sequence shown here is derived from an EMBL/GenBank/DDBJ whole genome shotgun (WGS) entry which is preliminary data.</text>
</comment>